<dbReference type="AlphaFoldDB" id="A0A0A8YDU6"/>
<feature type="region of interest" description="Disordered" evidence="1">
    <location>
        <begin position="79"/>
        <end position="175"/>
    </location>
</feature>
<feature type="compositionally biased region" description="Basic and acidic residues" evidence="1">
    <location>
        <begin position="7"/>
        <end position="20"/>
    </location>
</feature>
<organism evidence="2">
    <name type="scientific">Arundo donax</name>
    <name type="common">Giant reed</name>
    <name type="synonym">Donax arundinaceus</name>
    <dbReference type="NCBI Taxonomy" id="35708"/>
    <lineage>
        <taxon>Eukaryota</taxon>
        <taxon>Viridiplantae</taxon>
        <taxon>Streptophyta</taxon>
        <taxon>Embryophyta</taxon>
        <taxon>Tracheophyta</taxon>
        <taxon>Spermatophyta</taxon>
        <taxon>Magnoliopsida</taxon>
        <taxon>Liliopsida</taxon>
        <taxon>Poales</taxon>
        <taxon>Poaceae</taxon>
        <taxon>PACMAD clade</taxon>
        <taxon>Arundinoideae</taxon>
        <taxon>Arundineae</taxon>
        <taxon>Arundo</taxon>
    </lineage>
</organism>
<feature type="compositionally biased region" description="Gly residues" evidence="1">
    <location>
        <begin position="96"/>
        <end position="105"/>
    </location>
</feature>
<sequence>MWNTRGYGERGDGASGKRDGSGGCCGWAAWRYSGAVRPLPLFFRTGVAQADADAAIATPITDPTGRVLPCARRPGAWEAREGEGAPAAMATPPSMGGDGTGGGQGRAAAGMGAREGGAGGRRRRPPLRRTAGNGRAEHLWLPGAVGRFGGSSRGTKGRTHRYGWNRGESGDSAAP</sequence>
<accession>A0A0A8YDU6</accession>
<proteinExistence type="predicted"/>
<reference evidence="2" key="2">
    <citation type="journal article" date="2015" name="Data Brief">
        <title>Shoot transcriptome of the giant reed, Arundo donax.</title>
        <authorList>
            <person name="Barrero R.A."/>
            <person name="Guerrero F.D."/>
            <person name="Moolhuijzen P."/>
            <person name="Goolsby J.A."/>
            <person name="Tidwell J."/>
            <person name="Bellgard S.E."/>
            <person name="Bellgard M.I."/>
        </authorList>
    </citation>
    <scope>NUCLEOTIDE SEQUENCE</scope>
    <source>
        <tissue evidence="2">Shoot tissue taken approximately 20 cm above the soil surface</tissue>
    </source>
</reference>
<evidence type="ECO:0000256" key="1">
    <source>
        <dbReference type="SAM" id="MobiDB-lite"/>
    </source>
</evidence>
<feature type="region of interest" description="Disordered" evidence="1">
    <location>
        <begin position="1"/>
        <end position="21"/>
    </location>
</feature>
<dbReference type="EMBL" id="GBRH01273646">
    <property type="protein sequence ID" value="JAD24249.1"/>
    <property type="molecule type" value="Transcribed_RNA"/>
</dbReference>
<name>A0A0A8YDU6_ARUDO</name>
<reference evidence="2" key="1">
    <citation type="submission" date="2014-09" db="EMBL/GenBank/DDBJ databases">
        <authorList>
            <person name="Magalhaes I.L.F."/>
            <person name="Oliveira U."/>
            <person name="Santos F.R."/>
            <person name="Vidigal T.H.D.A."/>
            <person name="Brescovit A.D."/>
            <person name="Santos A.J."/>
        </authorList>
    </citation>
    <scope>NUCLEOTIDE SEQUENCE</scope>
    <source>
        <tissue evidence="2">Shoot tissue taken approximately 20 cm above the soil surface</tissue>
    </source>
</reference>
<evidence type="ECO:0000313" key="2">
    <source>
        <dbReference type="EMBL" id="JAD24249.1"/>
    </source>
</evidence>
<protein>
    <submittedName>
        <fullName evidence="2">Uncharacterized protein</fullName>
    </submittedName>
</protein>